<evidence type="ECO:0000259" key="5">
    <source>
        <dbReference type="Pfam" id="PF02852"/>
    </source>
</evidence>
<dbReference type="PRINTS" id="PR00411">
    <property type="entry name" value="PNDRDTASEI"/>
</dbReference>
<name>A0ABS2CKE1_9MICO</name>
<feature type="domain" description="FAD/NAD(P)-binding" evidence="6">
    <location>
        <begin position="8"/>
        <end position="324"/>
    </location>
</feature>
<comment type="caution">
    <text evidence="7">The sequence shown here is derived from an EMBL/GenBank/DDBJ whole genome shotgun (WGS) entry which is preliminary data.</text>
</comment>
<evidence type="ECO:0000256" key="1">
    <source>
        <dbReference type="ARBA" id="ARBA00001974"/>
    </source>
</evidence>
<evidence type="ECO:0000256" key="4">
    <source>
        <dbReference type="ARBA" id="ARBA00022827"/>
    </source>
</evidence>
<dbReference type="EMBL" id="JAFDVD010000008">
    <property type="protein sequence ID" value="MBM6400353.1"/>
    <property type="molecule type" value="Genomic_DNA"/>
</dbReference>
<dbReference type="InterPro" id="IPR036188">
    <property type="entry name" value="FAD/NAD-bd_sf"/>
</dbReference>
<dbReference type="PANTHER" id="PTHR43014">
    <property type="entry name" value="MERCURIC REDUCTASE"/>
    <property type="match status" value="1"/>
</dbReference>
<comment type="similarity">
    <text evidence="2">Belongs to the class-I pyridine nucleotide-disulfide oxidoreductase family.</text>
</comment>
<feature type="domain" description="Pyridine nucleotide-disulphide oxidoreductase dimerisation" evidence="5">
    <location>
        <begin position="344"/>
        <end position="452"/>
    </location>
</feature>
<dbReference type="InterPro" id="IPR016156">
    <property type="entry name" value="FAD/NAD-linked_Rdtase_dimer_sf"/>
</dbReference>
<protein>
    <submittedName>
        <fullName evidence="7">NAD(P)/FAD-dependent oxidoreductase</fullName>
    </submittedName>
</protein>
<reference evidence="7" key="1">
    <citation type="submission" date="2021-02" db="EMBL/GenBank/DDBJ databases">
        <title>Phycicoccus sp. MQZ13P-5T, whole genome shotgun sequence.</title>
        <authorList>
            <person name="Tuo L."/>
        </authorList>
    </citation>
    <scope>NUCLEOTIDE SEQUENCE</scope>
    <source>
        <strain evidence="7">MQZ13P-5</strain>
    </source>
</reference>
<keyword evidence="8" id="KW-1185">Reference proteome</keyword>
<keyword evidence="4" id="KW-0274">FAD</keyword>
<dbReference type="PRINTS" id="PR00368">
    <property type="entry name" value="FADPNR"/>
</dbReference>
<sequence>MSDDQHVDLVVVGLGPGGEHLATEAARAGMRVVGVDERLVGGECPYYGCIPSKMMIRAANSLAEAHRVGTLAGSATATPDFSLVAARIRDEATDDWDDAVAVKRLEDAGVTFVRGHARLAGPGVVEVGEQRFVAGTGVVLNTGTAPATPPVDGLADTPFWTNREALRATEAPASLVVVGGGAIGAELAQAFSRFGTRVSLVEVAPRILALEEPEASDVVARAFADDGIQVLAGASIRSVAHADGRFSVAVTDAGGTDLDLDADRLLVAAGRRPNLGDLGLETVGLDPSTRSLDTDERMRAGEKLWAVGDITGQGAFTHMSMYQAGIALRDLTGTDGPWASYHAVPRVTYTDPEVGSVGMSEQQARDAGLDVRTGTTDLAASTRGWIHGPGGAGLVKVVEDRAAGHLVGATSVGPTGGEVLSMLATAVHARVPTAVLREQVLAYPTFHRAVSSALADLDG</sequence>
<evidence type="ECO:0000313" key="7">
    <source>
        <dbReference type="EMBL" id="MBM6400353.1"/>
    </source>
</evidence>
<evidence type="ECO:0000256" key="2">
    <source>
        <dbReference type="ARBA" id="ARBA00007532"/>
    </source>
</evidence>
<dbReference type="PANTHER" id="PTHR43014:SF2">
    <property type="entry name" value="MERCURIC REDUCTASE"/>
    <property type="match status" value="1"/>
</dbReference>
<keyword evidence="3" id="KW-0285">Flavoprotein</keyword>
<dbReference type="Gene3D" id="3.30.390.30">
    <property type="match status" value="1"/>
</dbReference>
<dbReference type="RefSeq" id="WP_204130824.1">
    <property type="nucleotide sequence ID" value="NZ_JAFDVD010000008.1"/>
</dbReference>
<gene>
    <name evidence="7" type="ORF">JQN70_08160</name>
</gene>
<organism evidence="7 8">
    <name type="scientific">Phycicoccus sonneratiae</name>
    <dbReference type="NCBI Taxonomy" id="2807628"/>
    <lineage>
        <taxon>Bacteria</taxon>
        <taxon>Bacillati</taxon>
        <taxon>Actinomycetota</taxon>
        <taxon>Actinomycetes</taxon>
        <taxon>Micrococcales</taxon>
        <taxon>Intrasporangiaceae</taxon>
        <taxon>Phycicoccus</taxon>
    </lineage>
</organism>
<evidence type="ECO:0000256" key="3">
    <source>
        <dbReference type="ARBA" id="ARBA00022630"/>
    </source>
</evidence>
<dbReference type="InterPro" id="IPR004099">
    <property type="entry name" value="Pyr_nucl-diS_OxRdtase_dimer"/>
</dbReference>
<evidence type="ECO:0000313" key="8">
    <source>
        <dbReference type="Proteomes" id="UP001430172"/>
    </source>
</evidence>
<dbReference type="Gene3D" id="3.50.50.60">
    <property type="entry name" value="FAD/NAD(P)-binding domain"/>
    <property type="match status" value="2"/>
</dbReference>
<evidence type="ECO:0000259" key="6">
    <source>
        <dbReference type="Pfam" id="PF07992"/>
    </source>
</evidence>
<dbReference type="InterPro" id="IPR023753">
    <property type="entry name" value="FAD/NAD-binding_dom"/>
</dbReference>
<dbReference type="Pfam" id="PF07992">
    <property type="entry name" value="Pyr_redox_2"/>
    <property type="match status" value="1"/>
</dbReference>
<dbReference type="Pfam" id="PF02852">
    <property type="entry name" value="Pyr_redox_dim"/>
    <property type="match status" value="1"/>
</dbReference>
<dbReference type="InterPro" id="IPR001100">
    <property type="entry name" value="Pyr_nuc-diS_OxRdtase"/>
</dbReference>
<dbReference type="PIRSF" id="PIRSF000350">
    <property type="entry name" value="Mercury_reductase_MerA"/>
    <property type="match status" value="1"/>
</dbReference>
<dbReference type="SUPFAM" id="SSF55424">
    <property type="entry name" value="FAD/NAD-linked reductases, dimerisation (C-terminal) domain"/>
    <property type="match status" value="1"/>
</dbReference>
<dbReference type="SUPFAM" id="SSF51905">
    <property type="entry name" value="FAD/NAD(P)-binding domain"/>
    <property type="match status" value="1"/>
</dbReference>
<accession>A0ABS2CKE1</accession>
<dbReference type="Proteomes" id="UP001430172">
    <property type="component" value="Unassembled WGS sequence"/>
</dbReference>
<comment type="cofactor">
    <cofactor evidence="1">
        <name>FAD</name>
        <dbReference type="ChEBI" id="CHEBI:57692"/>
    </cofactor>
</comment>
<proteinExistence type="inferred from homology"/>